<proteinExistence type="predicted"/>
<feature type="transmembrane region" description="Helical" evidence="2">
    <location>
        <begin position="133"/>
        <end position="159"/>
    </location>
</feature>
<feature type="coiled-coil region" evidence="1">
    <location>
        <begin position="13"/>
        <end position="83"/>
    </location>
</feature>
<reference evidence="3" key="1">
    <citation type="submission" date="2023-09" db="EMBL/GenBank/DDBJ databases">
        <title>Complete Genomes and Methylome analysis of Lactococcus lactis subs lactis strains.</title>
        <authorList>
            <person name="Fomenkov A."/>
            <person name="McDonnell B."/>
            <person name="Sun L."/>
            <person name="Van Sinderen D."/>
            <person name="Roberts R.J."/>
        </authorList>
    </citation>
    <scope>NUCLEOTIDE SEQUENCE</scope>
    <source>
        <strain evidence="3">229</strain>
        <plasmid evidence="3">p229B</plasmid>
    </source>
</reference>
<dbReference type="RefSeq" id="WP_228766837.1">
    <property type="nucleotide sequence ID" value="NZ_CP034574.2"/>
</dbReference>
<protein>
    <submittedName>
        <fullName evidence="3">DUF3847 domain-containing protein</fullName>
    </submittedName>
</protein>
<keyword evidence="1" id="KW-0175">Coiled coil</keyword>
<gene>
    <name evidence="3" type="ORF">LL229_04110</name>
</gene>
<evidence type="ECO:0000313" key="4">
    <source>
        <dbReference type="Proteomes" id="UP001055586"/>
    </source>
</evidence>
<organism evidence="3 4">
    <name type="scientific">Lactococcus lactis subsp. lactis</name>
    <name type="common">Streptococcus lactis</name>
    <dbReference type="NCBI Taxonomy" id="1360"/>
    <lineage>
        <taxon>Bacteria</taxon>
        <taxon>Bacillati</taxon>
        <taxon>Bacillota</taxon>
        <taxon>Bacilli</taxon>
        <taxon>Lactobacillales</taxon>
        <taxon>Streptococcaceae</taxon>
        <taxon>Lactococcus</taxon>
    </lineage>
</organism>
<evidence type="ECO:0000256" key="2">
    <source>
        <dbReference type="SAM" id="Phobius"/>
    </source>
</evidence>
<dbReference type="Proteomes" id="UP001055586">
    <property type="component" value="Plasmid p229B"/>
</dbReference>
<keyword evidence="2" id="KW-1133">Transmembrane helix</keyword>
<keyword evidence="2" id="KW-0472">Membrane</keyword>
<keyword evidence="3" id="KW-0614">Plasmid</keyword>
<keyword evidence="2" id="KW-0812">Transmembrane</keyword>
<accession>A0AAC9QZ04</accession>
<dbReference type="AlphaFoldDB" id="A0AAC9QZ04"/>
<sequence>MTIKNKKDLYSSIEQLEKVINQQETILKKFDNEQLDFEQIKKLENLLIQEREKAKQVQIKINRSVLQNNSENYKERKKRTRQLIQKGALLEKYLEAKHLTVDETEQLLQIFANMINEQKPDKYKKSLDSSSKLFFYFIIHNLLSTPWAIDTTILFCFFYF</sequence>
<name>A0AAC9QZ04_LACLL</name>
<geneLocation type="plasmid" evidence="3 4">
    <name>p229B</name>
</geneLocation>
<evidence type="ECO:0000313" key="3">
    <source>
        <dbReference type="EMBL" id="ARD94846.1"/>
    </source>
</evidence>
<dbReference type="EMBL" id="CP090825">
    <property type="protein sequence ID" value="ARD94846.1"/>
    <property type="molecule type" value="Genomic_DNA"/>
</dbReference>
<evidence type="ECO:0000256" key="1">
    <source>
        <dbReference type="SAM" id="Coils"/>
    </source>
</evidence>